<evidence type="ECO:0000313" key="2">
    <source>
        <dbReference type="RefSeq" id="WP_156924337.1"/>
    </source>
</evidence>
<dbReference type="Gene3D" id="3.30.870.10">
    <property type="entry name" value="Endonuclease Chain A"/>
    <property type="match status" value="1"/>
</dbReference>
<dbReference type="Proteomes" id="UP000675920">
    <property type="component" value="Unplaced"/>
</dbReference>
<protein>
    <submittedName>
        <fullName evidence="2">Phospholipase D family protein</fullName>
    </submittedName>
</protein>
<dbReference type="CDD" id="cd09117">
    <property type="entry name" value="PLDc_Bfil_DEXD_like"/>
    <property type="match status" value="1"/>
</dbReference>
<accession>A0A8B6XAR7</accession>
<dbReference type="AlphaFoldDB" id="A0A8B6XAR7"/>
<dbReference type="OrthoDB" id="7063774at2"/>
<keyword evidence="1" id="KW-1185">Reference proteome</keyword>
<evidence type="ECO:0000313" key="1">
    <source>
        <dbReference type="Proteomes" id="UP000675920"/>
    </source>
</evidence>
<name>A0A8B6XAR7_9BURK</name>
<reference evidence="2" key="1">
    <citation type="submission" date="2025-08" db="UniProtKB">
        <authorList>
            <consortium name="RefSeq"/>
        </authorList>
    </citation>
    <scope>IDENTIFICATION</scope>
</reference>
<dbReference type="RefSeq" id="WP_156924337.1">
    <property type="nucleotide sequence ID" value="NZ_AXWS01000008.1"/>
</dbReference>
<sequence length="350" mass="39343">MQIISSDESLRETIKGVSPVKVAVAYVGLDWQDFISIDSLREIIVSPTFGSNPRAIEELFDELGMENVHFLDELHSKLYLGESSLLIGSPNLSFNAFGSGGLEELGVRLEGSPALIEADAIFEHYKAMAWERYPTSESKRGRLRELHRLVERAKSNGLYPSDKDGGPAFNPSLIMCEAVRPVSYCIVDDEPIIRHDAVAANCPEMVEYTPEQFDDLFCDQMPFAEEDDVVAGDWLLCWEARINGMPSTDKRKKMSWMYVHKVIPGGIDPGDDESSFNTDTKLALEIRGGRERLSPPFELTEEFQEAFKRVISHEDFDVLRRGAGKLLFASIRAKIVADLFQRIFVVLNEA</sequence>
<organism evidence="1 2">
    <name type="scientific">Derxia gummosa DSM 723</name>
    <dbReference type="NCBI Taxonomy" id="1121388"/>
    <lineage>
        <taxon>Bacteria</taxon>
        <taxon>Pseudomonadati</taxon>
        <taxon>Pseudomonadota</taxon>
        <taxon>Betaproteobacteria</taxon>
        <taxon>Burkholderiales</taxon>
        <taxon>Alcaligenaceae</taxon>
        <taxon>Derxia</taxon>
    </lineage>
</organism>
<proteinExistence type="predicted"/>